<comment type="similarity">
    <text evidence="1">Belongs to the HupF/HypC family.</text>
</comment>
<dbReference type="SUPFAM" id="SSF159127">
    <property type="entry name" value="HupF/HypC-like"/>
    <property type="match status" value="1"/>
</dbReference>
<dbReference type="PANTHER" id="PTHR35177">
    <property type="entry name" value="HYDROGENASE MATURATION FACTOR HYBG"/>
    <property type="match status" value="1"/>
</dbReference>
<organism evidence="2">
    <name type="scientific">freshwater metagenome</name>
    <dbReference type="NCBI Taxonomy" id="449393"/>
    <lineage>
        <taxon>unclassified sequences</taxon>
        <taxon>metagenomes</taxon>
        <taxon>ecological metagenomes</taxon>
    </lineage>
</organism>
<dbReference type="GO" id="GO:0051604">
    <property type="term" value="P:protein maturation"/>
    <property type="evidence" value="ECO:0007669"/>
    <property type="project" value="TreeGrafter"/>
</dbReference>
<dbReference type="AlphaFoldDB" id="A0A6J7EEZ5"/>
<dbReference type="GO" id="GO:1902670">
    <property type="term" value="F:carbon dioxide binding"/>
    <property type="evidence" value="ECO:0007669"/>
    <property type="project" value="TreeGrafter"/>
</dbReference>
<evidence type="ECO:0000313" key="2">
    <source>
        <dbReference type="EMBL" id="CAB4879039.1"/>
    </source>
</evidence>
<dbReference type="InterPro" id="IPR001109">
    <property type="entry name" value="Hydrogenase_HupF/HypC"/>
</dbReference>
<reference evidence="2" key="1">
    <citation type="submission" date="2020-05" db="EMBL/GenBank/DDBJ databases">
        <authorList>
            <person name="Chiriac C."/>
            <person name="Salcher M."/>
            <person name="Ghai R."/>
            <person name="Kavagutti S V."/>
        </authorList>
    </citation>
    <scope>NUCLEOTIDE SEQUENCE</scope>
</reference>
<gene>
    <name evidence="2" type="ORF">UFOPK3376_01323</name>
</gene>
<protein>
    <submittedName>
        <fullName evidence="2">Unannotated protein</fullName>
    </submittedName>
</protein>
<dbReference type="Gene3D" id="2.30.30.140">
    <property type="match status" value="1"/>
</dbReference>
<dbReference type="Pfam" id="PF01455">
    <property type="entry name" value="HupF_HypC"/>
    <property type="match status" value="1"/>
</dbReference>
<dbReference type="GO" id="GO:0005506">
    <property type="term" value="F:iron ion binding"/>
    <property type="evidence" value="ECO:0007669"/>
    <property type="project" value="TreeGrafter"/>
</dbReference>
<dbReference type="NCBIfam" id="TIGR00074">
    <property type="entry name" value="hypC_hupF"/>
    <property type="match status" value="1"/>
</dbReference>
<evidence type="ECO:0000256" key="1">
    <source>
        <dbReference type="ARBA" id="ARBA00006018"/>
    </source>
</evidence>
<dbReference type="PRINTS" id="PR00445">
    <property type="entry name" value="HUPFHYPC"/>
</dbReference>
<name>A0A6J7EEZ5_9ZZZZ</name>
<proteinExistence type="inferred from homology"/>
<dbReference type="PANTHER" id="PTHR35177:SF2">
    <property type="entry name" value="HYDROGENASE MATURATION FACTOR HYBG"/>
    <property type="match status" value="1"/>
</dbReference>
<accession>A0A6J7EEZ5</accession>
<dbReference type="EMBL" id="CAFBLP010000028">
    <property type="protein sequence ID" value="CAB4879039.1"/>
    <property type="molecule type" value="Genomic_DNA"/>
</dbReference>
<sequence>MCLAMPARVISRHEQDGEHVALVDFDGTTREVIISFVPEVQVGDYVVVHAGVALQRLDERAAAETLALFAQMGRGPTSPDAT</sequence>